<proteinExistence type="predicted"/>
<keyword evidence="3" id="KW-1185">Reference proteome</keyword>
<gene>
    <name evidence="2" type="ORF">OUZ56_000269</name>
</gene>
<reference evidence="2 3" key="1">
    <citation type="journal article" date="2023" name="Nucleic Acids Res.">
        <title>The hologenome of Daphnia magna reveals possible DNA methylation and microbiome-mediated evolution of the host genome.</title>
        <authorList>
            <person name="Chaturvedi A."/>
            <person name="Li X."/>
            <person name="Dhandapani V."/>
            <person name="Marshall H."/>
            <person name="Kissane S."/>
            <person name="Cuenca-Cambronero M."/>
            <person name="Asole G."/>
            <person name="Calvet F."/>
            <person name="Ruiz-Romero M."/>
            <person name="Marangio P."/>
            <person name="Guigo R."/>
            <person name="Rago D."/>
            <person name="Mirbahai L."/>
            <person name="Eastwood N."/>
            <person name="Colbourne J.K."/>
            <person name="Zhou J."/>
            <person name="Mallon E."/>
            <person name="Orsini L."/>
        </authorList>
    </citation>
    <scope>NUCLEOTIDE SEQUENCE [LARGE SCALE GENOMIC DNA]</scope>
    <source>
        <strain evidence="2">LRV0_1</strain>
    </source>
</reference>
<comment type="caution">
    <text evidence="2">The sequence shown here is derived from an EMBL/GenBank/DDBJ whole genome shotgun (WGS) entry which is preliminary data.</text>
</comment>
<feature type="compositionally biased region" description="Polar residues" evidence="1">
    <location>
        <begin position="1"/>
        <end position="18"/>
    </location>
</feature>
<accession>A0ABQ9ZZ57</accession>
<dbReference type="EMBL" id="JAOYFB010000036">
    <property type="protein sequence ID" value="KAK4018201.1"/>
    <property type="molecule type" value="Genomic_DNA"/>
</dbReference>
<evidence type="ECO:0000256" key="1">
    <source>
        <dbReference type="SAM" id="MobiDB-lite"/>
    </source>
</evidence>
<organism evidence="2 3">
    <name type="scientific">Daphnia magna</name>
    <dbReference type="NCBI Taxonomy" id="35525"/>
    <lineage>
        <taxon>Eukaryota</taxon>
        <taxon>Metazoa</taxon>
        <taxon>Ecdysozoa</taxon>
        <taxon>Arthropoda</taxon>
        <taxon>Crustacea</taxon>
        <taxon>Branchiopoda</taxon>
        <taxon>Diplostraca</taxon>
        <taxon>Cladocera</taxon>
        <taxon>Anomopoda</taxon>
        <taxon>Daphniidae</taxon>
        <taxon>Daphnia</taxon>
    </lineage>
</organism>
<name>A0ABQ9ZZ57_9CRUS</name>
<protein>
    <submittedName>
        <fullName evidence="2">Uncharacterized protein</fullName>
    </submittedName>
</protein>
<dbReference type="Proteomes" id="UP001234178">
    <property type="component" value="Unassembled WGS sequence"/>
</dbReference>
<feature type="compositionally biased region" description="Polar residues" evidence="1">
    <location>
        <begin position="26"/>
        <end position="35"/>
    </location>
</feature>
<feature type="region of interest" description="Disordered" evidence="1">
    <location>
        <begin position="1"/>
        <end position="35"/>
    </location>
</feature>
<sequence>MKENTTDLQQQDTSGTVRQEQQQQQSNRFLTRGKQTNRVSVLRGFGLGSSISLSSHEQRKVVIDEHKNSGPAQTDFYLPSGLVSSFGQ</sequence>
<evidence type="ECO:0000313" key="2">
    <source>
        <dbReference type="EMBL" id="KAK4018201.1"/>
    </source>
</evidence>
<evidence type="ECO:0000313" key="3">
    <source>
        <dbReference type="Proteomes" id="UP001234178"/>
    </source>
</evidence>